<dbReference type="EMBL" id="JBHULT010000009">
    <property type="protein sequence ID" value="MFD2518302.1"/>
    <property type="molecule type" value="Genomic_DNA"/>
</dbReference>
<name>A0ABW5IXA4_9FLAO</name>
<keyword evidence="2" id="KW-1185">Reference proteome</keyword>
<dbReference type="Proteomes" id="UP001597468">
    <property type="component" value="Unassembled WGS sequence"/>
</dbReference>
<gene>
    <name evidence="1" type="ORF">ACFSTG_10390</name>
</gene>
<accession>A0ABW5IXA4</accession>
<dbReference type="RefSeq" id="WP_380752161.1">
    <property type="nucleotide sequence ID" value="NZ_JBHULT010000009.1"/>
</dbReference>
<evidence type="ECO:0008006" key="3">
    <source>
        <dbReference type="Google" id="ProtNLM"/>
    </source>
</evidence>
<proteinExistence type="predicted"/>
<evidence type="ECO:0000313" key="2">
    <source>
        <dbReference type="Proteomes" id="UP001597468"/>
    </source>
</evidence>
<organism evidence="1 2">
    <name type="scientific">Salinimicrobium flavum</name>
    <dbReference type="NCBI Taxonomy" id="1737065"/>
    <lineage>
        <taxon>Bacteria</taxon>
        <taxon>Pseudomonadati</taxon>
        <taxon>Bacteroidota</taxon>
        <taxon>Flavobacteriia</taxon>
        <taxon>Flavobacteriales</taxon>
        <taxon>Flavobacteriaceae</taxon>
        <taxon>Salinimicrobium</taxon>
    </lineage>
</organism>
<comment type="caution">
    <text evidence="1">The sequence shown here is derived from an EMBL/GenBank/DDBJ whole genome shotgun (WGS) entry which is preliminary data.</text>
</comment>
<evidence type="ECO:0000313" key="1">
    <source>
        <dbReference type="EMBL" id="MFD2518302.1"/>
    </source>
</evidence>
<sequence length="184" mass="20949">MKTLFIYLVLVIWAGVSQAQEITELKEAKVGFAPLSSEVIRDGNQFSFIVKESYAGDFEANPLAFMEANFDIHNFITVLKGEKFDSFQVTFSSKKGHLLADFDKHGNLGTTSERFKNIFLPASLREQLYKDHKGWEMVKNVRVTRGENGKVDKEFYRITLRNGDERKTLKIDGITAERSEVASN</sequence>
<reference evidence="2" key="1">
    <citation type="journal article" date="2019" name="Int. J. Syst. Evol. Microbiol.">
        <title>The Global Catalogue of Microorganisms (GCM) 10K type strain sequencing project: providing services to taxonomists for standard genome sequencing and annotation.</title>
        <authorList>
            <consortium name="The Broad Institute Genomics Platform"/>
            <consortium name="The Broad Institute Genome Sequencing Center for Infectious Disease"/>
            <person name="Wu L."/>
            <person name="Ma J."/>
        </authorList>
    </citation>
    <scope>NUCLEOTIDE SEQUENCE [LARGE SCALE GENOMIC DNA]</scope>
    <source>
        <strain evidence="2">KCTC 42585</strain>
    </source>
</reference>
<protein>
    <recommendedName>
        <fullName evidence="3">Beta-lactamase-inhibitor-like, PepSY-like</fullName>
    </recommendedName>
</protein>